<dbReference type="Gene3D" id="3.90.1320.10">
    <property type="entry name" value="Outer-capsid protein sigma 3, large lobe"/>
    <property type="match status" value="1"/>
</dbReference>
<evidence type="ECO:0000256" key="1">
    <source>
        <dbReference type="SAM" id="MobiDB-lite"/>
    </source>
</evidence>
<keyword evidence="2" id="KW-0812">Transmembrane</keyword>
<dbReference type="InterPro" id="IPR025521">
    <property type="entry name" value="Neprosin_propep"/>
</dbReference>
<accession>A0ABD3E6F8</accession>
<dbReference type="Pfam" id="PF03080">
    <property type="entry name" value="Neprosin"/>
    <property type="match status" value="1"/>
</dbReference>
<keyword evidence="2" id="KW-1133">Transmembrane helix</keyword>
<organism evidence="4 5">
    <name type="scientific">Castilleja foliolosa</name>
    <dbReference type="NCBI Taxonomy" id="1961234"/>
    <lineage>
        <taxon>Eukaryota</taxon>
        <taxon>Viridiplantae</taxon>
        <taxon>Streptophyta</taxon>
        <taxon>Embryophyta</taxon>
        <taxon>Tracheophyta</taxon>
        <taxon>Spermatophyta</taxon>
        <taxon>Magnoliopsida</taxon>
        <taxon>eudicotyledons</taxon>
        <taxon>Gunneridae</taxon>
        <taxon>Pentapetalae</taxon>
        <taxon>asterids</taxon>
        <taxon>lamiids</taxon>
        <taxon>Lamiales</taxon>
        <taxon>Orobanchaceae</taxon>
        <taxon>Pedicularideae</taxon>
        <taxon>Castillejinae</taxon>
        <taxon>Castilleja</taxon>
    </lineage>
</organism>
<dbReference type="FunFam" id="3.90.1320.10:FF:000001">
    <property type="entry name" value="Putative carboxyl-terminal proteinase"/>
    <property type="match status" value="1"/>
</dbReference>
<keyword evidence="5" id="KW-1185">Reference proteome</keyword>
<dbReference type="AlphaFoldDB" id="A0ABD3E6F8"/>
<dbReference type="InterPro" id="IPR053168">
    <property type="entry name" value="Glutamic_endopeptidase"/>
</dbReference>
<dbReference type="PROSITE" id="PS52045">
    <property type="entry name" value="NEPROSIN_PEP_CD"/>
    <property type="match status" value="1"/>
</dbReference>
<reference evidence="5" key="1">
    <citation type="journal article" date="2024" name="IScience">
        <title>Strigolactones Initiate the Formation of Haustorium-like Structures in Castilleja.</title>
        <authorList>
            <person name="Buerger M."/>
            <person name="Peterson D."/>
            <person name="Chory J."/>
        </authorList>
    </citation>
    <scope>NUCLEOTIDE SEQUENCE [LARGE SCALE GENOMIC DNA]</scope>
</reference>
<evidence type="ECO:0000256" key="2">
    <source>
        <dbReference type="SAM" id="Phobius"/>
    </source>
</evidence>
<dbReference type="PANTHER" id="PTHR31589:SF110">
    <property type="entry name" value="PROTEIN, PUTATIVE (DUF239)-RELATED"/>
    <property type="match status" value="1"/>
</dbReference>
<keyword evidence="2" id="KW-0472">Membrane</keyword>
<feature type="domain" description="Neprosin PEP catalytic" evidence="3">
    <location>
        <begin position="190"/>
        <end position="445"/>
    </location>
</feature>
<proteinExistence type="predicted"/>
<dbReference type="EMBL" id="JAVIJP010000007">
    <property type="protein sequence ID" value="KAL3650063.1"/>
    <property type="molecule type" value="Genomic_DNA"/>
</dbReference>
<sequence length="445" mass="50122">MGRRKGGFSRIISVVIVNIIVQYLIFTVLILSERCLAISESVINKTAEFRQVSSLRLARIQRHLDNLNKLPVFTIQSPDGDVIDCVHKRKQPALDHPLLRDHKIQSSPRIPKDMRRAKINNTRSVDGLKGVWQMWHHNGQLCPKGTLPIRRSTIHDVLRAKSLYDFGKKQTRLSSPVDHHRRANTESTDDDLSGNHEHAIAYMTSEEMYGAKASINVWDPPVEKANEFSLSQIWVLSGSFDGTDLNSVEAGWQVSPELYGDNNPRLFTYWTSDAYQSTGCYNLLCSGFVQTNSRIAIGAAISPVSIIDGSQYDITILIWKDPKSGHWWLAFGDNTVVGYWPSTLFTHLADRATMVEWGGEIVNSWPNHEHTSTQMGSGHFAEDGFGKASYFRNLQIVDSDNNLGSAQDIKTLAEFPNCYNIQSSYNDDWKTYFYYGGPGKSSTCP</sequence>
<name>A0ABD3E6F8_9LAMI</name>
<gene>
    <name evidence="4" type="ORF">CASFOL_006466</name>
</gene>
<dbReference type="Pfam" id="PF14365">
    <property type="entry name" value="Neprosin_AP"/>
    <property type="match status" value="1"/>
</dbReference>
<evidence type="ECO:0000313" key="5">
    <source>
        <dbReference type="Proteomes" id="UP001632038"/>
    </source>
</evidence>
<protein>
    <recommendedName>
        <fullName evidence="3">Neprosin PEP catalytic domain-containing protein</fullName>
    </recommendedName>
</protein>
<feature type="transmembrane region" description="Helical" evidence="2">
    <location>
        <begin position="12"/>
        <end position="31"/>
    </location>
</feature>
<evidence type="ECO:0000313" key="4">
    <source>
        <dbReference type="EMBL" id="KAL3650063.1"/>
    </source>
</evidence>
<dbReference type="InterPro" id="IPR004314">
    <property type="entry name" value="Neprosin"/>
</dbReference>
<evidence type="ECO:0000259" key="3">
    <source>
        <dbReference type="PROSITE" id="PS52045"/>
    </source>
</evidence>
<feature type="region of interest" description="Disordered" evidence="1">
    <location>
        <begin position="174"/>
        <end position="193"/>
    </location>
</feature>
<comment type="caution">
    <text evidence="4">The sequence shown here is derived from an EMBL/GenBank/DDBJ whole genome shotgun (WGS) entry which is preliminary data.</text>
</comment>
<dbReference type="PANTHER" id="PTHR31589">
    <property type="entry name" value="PROTEIN, PUTATIVE (DUF239)-RELATED-RELATED"/>
    <property type="match status" value="1"/>
</dbReference>
<dbReference type="Proteomes" id="UP001632038">
    <property type="component" value="Unassembled WGS sequence"/>
</dbReference>